<dbReference type="CDD" id="cd00293">
    <property type="entry name" value="USP-like"/>
    <property type="match status" value="1"/>
</dbReference>
<comment type="similarity">
    <text evidence="1">Belongs to the universal stress protein A family.</text>
</comment>
<evidence type="ECO:0000256" key="1">
    <source>
        <dbReference type="ARBA" id="ARBA00008791"/>
    </source>
</evidence>
<gene>
    <name evidence="3" type="ORF">HC175_10255</name>
</gene>
<evidence type="ECO:0000313" key="4">
    <source>
        <dbReference type="Proteomes" id="UP000703674"/>
    </source>
</evidence>
<protein>
    <submittedName>
        <fullName evidence="3">Universal stress protein</fullName>
    </submittedName>
</protein>
<dbReference type="InterPro" id="IPR006015">
    <property type="entry name" value="Universal_stress_UspA"/>
</dbReference>
<comment type="caution">
    <text evidence="3">The sequence shown here is derived from an EMBL/GenBank/DDBJ whole genome shotgun (WGS) entry which is preliminary data.</text>
</comment>
<dbReference type="SUPFAM" id="SSF52402">
    <property type="entry name" value="Adenine nucleotide alpha hydrolases-like"/>
    <property type="match status" value="2"/>
</dbReference>
<feature type="domain" description="UspA" evidence="2">
    <location>
        <begin position="1"/>
        <end position="135"/>
    </location>
</feature>
<dbReference type="EMBL" id="JAAVJR010000005">
    <property type="protein sequence ID" value="NJW53303.1"/>
    <property type="molecule type" value="Genomic_DNA"/>
</dbReference>
<accession>A0ABX1D3N7</accession>
<dbReference type="Pfam" id="PF00582">
    <property type="entry name" value="Usp"/>
    <property type="match status" value="1"/>
</dbReference>
<name>A0ABX1D3N7_9FLAO</name>
<dbReference type="PANTHER" id="PTHR46268:SF6">
    <property type="entry name" value="UNIVERSAL STRESS PROTEIN UP12"/>
    <property type="match status" value="1"/>
</dbReference>
<proteinExistence type="inferred from homology"/>
<dbReference type="Proteomes" id="UP000703674">
    <property type="component" value="Unassembled WGS sequence"/>
</dbReference>
<keyword evidence="4" id="KW-1185">Reference proteome</keyword>
<evidence type="ECO:0000259" key="2">
    <source>
        <dbReference type="Pfam" id="PF00582"/>
    </source>
</evidence>
<dbReference type="PANTHER" id="PTHR46268">
    <property type="entry name" value="STRESS RESPONSE PROTEIN NHAX"/>
    <property type="match status" value="1"/>
</dbReference>
<dbReference type="Gene3D" id="3.40.50.12370">
    <property type="match status" value="1"/>
</dbReference>
<reference evidence="3 4" key="1">
    <citation type="submission" date="2020-03" db="EMBL/GenBank/DDBJ databases">
        <title>Salinimicrobium sp. nov, isolated from SCS.</title>
        <authorList>
            <person name="Cao W.R."/>
        </authorList>
    </citation>
    <scope>NUCLEOTIDE SEQUENCE [LARGE SCALE GENOMIC DNA]</scope>
    <source>
        <strain evidence="4">J15B91</strain>
    </source>
</reference>
<sequence length="271" mass="30264">MKKIIYATDFSENSVAALQSAAGLAKTLGDDLIALHVYTTGSNGVKNAGILKQHQKELIDFCQEHLGEKYDPHMISPAAISGNGVAEEILKFSKDLNVRMVIMGACGASKLKDRILGTTTGEMIGRSSIPVLAVPPVFEFKHPQKILFSSTYDDQDVIFLKELIPLAKLLKAKIEVLHISHKQETEALENLDKFKEKVCEQISFEDISYRMLYSSEVFETLKEAIGKERPDIVLMPDRKNSNFLKRGLTRDMIKKMQYCSPSPLLSFPAMP</sequence>
<evidence type="ECO:0000313" key="3">
    <source>
        <dbReference type="EMBL" id="NJW53303.1"/>
    </source>
</evidence>
<organism evidence="3 4">
    <name type="scientific">Salinimicrobium oceani</name>
    <dbReference type="NCBI Taxonomy" id="2722702"/>
    <lineage>
        <taxon>Bacteria</taxon>
        <taxon>Pseudomonadati</taxon>
        <taxon>Bacteroidota</taxon>
        <taxon>Flavobacteriia</taxon>
        <taxon>Flavobacteriales</taxon>
        <taxon>Flavobacteriaceae</taxon>
        <taxon>Salinimicrobium</taxon>
    </lineage>
</organism>
<dbReference type="RefSeq" id="WP_168138410.1">
    <property type="nucleotide sequence ID" value="NZ_JAAVJR010000005.1"/>
</dbReference>
<dbReference type="InterPro" id="IPR006016">
    <property type="entry name" value="UspA"/>
</dbReference>
<dbReference type="PRINTS" id="PR01438">
    <property type="entry name" value="UNVRSLSTRESS"/>
</dbReference>